<evidence type="ECO:0000256" key="7">
    <source>
        <dbReference type="SAM" id="Phobius"/>
    </source>
</evidence>
<dbReference type="AlphaFoldDB" id="A0A1E4S885"/>
<evidence type="ECO:0000313" key="8">
    <source>
        <dbReference type="EMBL" id="ODV75716.1"/>
    </source>
</evidence>
<keyword evidence="5 7" id="KW-1133">Transmembrane helix</keyword>
<feature type="transmembrane region" description="Helical" evidence="7">
    <location>
        <begin position="195"/>
        <end position="215"/>
    </location>
</feature>
<comment type="subcellular location">
    <subcellularLocation>
        <location evidence="1">Membrane</location>
        <topology evidence="1">Multi-pass membrane protein</topology>
    </subcellularLocation>
</comment>
<dbReference type="OMA" id="GSPWTTK"/>
<feature type="transmembrane region" description="Helical" evidence="7">
    <location>
        <begin position="390"/>
        <end position="413"/>
    </location>
</feature>
<dbReference type="InterPro" id="IPR002259">
    <property type="entry name" value="Eqnu_transpt"/>
</dbReference>
<feature type="transmembrane region" description="Helical" evidence="7">
    <location>
        <begin position="123"/>
        <end position="142"/>
    </location>
</feature>
<evidence type="ECO:0000256" key="2">
    <source>
        <dbReference type="ARBA" id="ARBA00007965"/>
    </source>
</evidence>
<feature type="transmembrane region" description="Helical" evidence="7">
    <location>
        <begin position="96"/>
        <end position="116"/>
    </location>
</feature>
<dbReference type="PIRSF" id="PIRSF016379">
    <property type="entry name" value="ENT"/>
    <property type="match status" value="1"/>
</dbReference>
<dbReference type="GO" id="GO:0015205">
    <property type="term" value="F:nucleobase transmembrane transporter activity"/>
    <property type="evidence" value="ECO:0007669"/>
    <property type="project" value="TreeGrafter"/>
</dbReference>
<reference evidence="8 9" key="1">
    <citation type="journal article" date="2016" name="Proc. Natl. Acad. Sci. U.S.A.">
        <title>Comparative genomics of biotechnologically important yeasts.</title>
        <authorList>
            <person name="Riley R."/>
            <person name="Haridas S."/>
            <person name="Wolfe K.H."/>
            <person name="Lopes M.R."/>
            <person name="Hittinger C.T."/>
            <person name="Goeker M."/>
            <person name="Salamov A.A."/>
            <person name="Wisecaver J.H."/>
            <person name="Long T.M."/>
            <person name="Calvey C.H."/>
            <person name="Aerts A.L."/>
            <person name="Barry K.W."/>
            <person name="Choi C."/>
            <person name="Clum A."/>
            <person name="Coughlan A.Y."/>
            <person name="Deshpande S."/>
            <person name="Douglass A.P."/>
            <person name="Hanson S.J."/>
            <person name="Klenk H.-P."/>
            <person name="LaButti K.M."/>
            <person name="Lapidus A."/>
            <person name="Lindquist E.A."/>
            <person name="Lipzen A.M."/>
            <person name="Meier-Kolthoff J.P."/>
            <person name="Ohm R.A."/>
            <person name="Otillar R.P."/>
            <person name="Pangilinan J.L."/>
            <person name="Peng Y."/>
            <person name="Rokas A."/>
            <person name="Rosa C.A."/>
            <person name="Scheuner C."/>
            <person name="Sibirny A.A."/>
            <person name="Slot J.C."/>
            <person name="Stielow J.B."/>
            <person name="Sun H."/>
            <person name="Kurtzman C.P."/>
            <person name="Blackwell M."/>
            <person name="Grigoriev I.V."/>
            <person name="Jeffries T.W."/>
        </authorList>
    </citation>
    <scope>NUCLEOTIDE SEQUENCE [LARGE SCALE GENOMIC DNA]</scope>
    <source>
        <strain evidence="9">ATCC 18201 / CBS 1600 / BCRC 20928 / JCM 3617 / NBRC 0987 / NRRL Y-1542</strain>
    </source>
</reference>
<keyword evidence="4 7" id="KW-0812">Transmembrane</keyword>
<feature type="transmembrane region" description="Helical" evidence="7">
    <location>
        <begin position="351"/>
        <end position="378"/>
    </location>
</feature>
<evidence type="ECO:0000256" key="6">
    <source>
        <dbReference type="ARBA" id="ARBA00023136"/>
    </source>
</evidence>
<name>A0A1E4S885_CYBJN</name>
<sequence>MEPAVFGEDRLLVDLGWCTLTLSQLGYISFMGIGIALLWPWNCFLSASGYFIGKFGADSALGRNYSSTMMTVSTLTSLASNSILSTRQFANFERRVMNGLILNVSAFLILAFVELIDPTLHSPFYFTGIMLLVLISAVGTSFQQNGCMALANVKGPEYAQAVMVGQAIAGVLPSLSLLLSELVYLRDNERSSTSIVLYFVMTSIITTVAGLVFHITHKMEAPMAFAPDEENIDSSPTHGYVPFKTLFSKLQYVVLTIVFVFMVSLVFPIFASNTTSVHKGKIFDDAIFVPLAFFIWNCGDFTGRVLCGYVPFVISNDVKIFAYSILRVVLVPLLLMCNIDSSDTPIIASDTIYLLLQFFFGVTNGHCLSCAFMAVPLYCDENEREAAGGFTAVFLSLGLLLGSVFSFLFVPLVG</sequence>
<dbReference type="GO" id="GO:0005886">
    <property type="term" value="C:plasma membrane"/>
    <property type="evidence" value="ECO:0007669"/>
    <property type="project" value="TreeGrafter"/>
</dbReference>
<protein>
    <recommendedName>
        <fullName evidence="10">Nucleoside transporter</fullName>
    </recommendedName>
</protein>
<feature type="transmembrane region" description="Helical" evidence="7">
    <location>
        <begin position="250"/>
        <end position="270"/>
    </location>
</feature>
<keyword evidence="9" id="KW-1185">Reference proteome</keyword>
<evidence type="ECO:0000256" key="1">
    <source>
        <dbReference type="ARBA" id="ARBA00004141"/>
    </source>
</evidence>
<keyword evidence="3" id="KW-0813">Transport</keyword>
<organism evidence="8 9">
    <name type="scientific">Cyberlindnera jadinii (strain ATCC 18201 / CBS 1600 / BCRC 20928 / JCM 3617 / NBRC 0987 / NRRL Y-1542)</name>
    <name type="common">Torula yeast</name>
    <name type="synonym">Candida utilis</name>
    <dbReference type="NCBI Taxonomy" id="983966"/>
    <lineage>
        <taxon>Eukaryota</taxon>
        <taxon>Fungi</taxon>
        <taxon>Dikarya</taxon>
        <taxon>Ascomycota</taxon>
        <taxon>Saccharomycotina</taxon>
        <taxon>Saccharomycetes</taxon>
        <taxon>Phaffomycetales</taxon>
        <taxon>Phaffomycetaceae</taxon>
        <taxon>Cyberlindnera</taxon>
    </lineage>
</organism>
<dbReference type="Proteomes" id="UP000094389">
    <property type="component" value="Unassembled WGS sequence"/>
</dbReference>
<dbReference type="PANTHER" id="PTHR10332:SF88">
    <property type="entry name" value="EQUILIBRATIVE NUCLEOSIDE TRANSPORTER 1, ISOFORM A"/>
    <property type="match status" value="1"/>
</dbReference>
<evidence type="ECO:0000313" key="9">
    <source>
        <dbReference type="Proteomes" id="UP000094389"/>
    </source>
</evidence>
<dbReference type="GO" id="GO:0034257">
    <property type="term" value="F:nicotinamide riboside transmembrane transporter activity"/>
    <property type="evidence" value="ECO:0007669"/>
    <property type="project" value="TreeGrafter"/>
</dbReference>
<evidence type="ECO:0008006" key="10">
    <source>
        <dbReference type="Google" id="ProtNLM"/>
    </source>
</evidence>
<dbReference type="RefSeq" id="XP_020072755.1">
    <property type="nucleotide sequence ID" value="XM_020213911.1"/>
</dbReference>
<dbReference type="SUPFAM" id="SSF103473">
    <property type="entry name" value="MFS general substrate transporter"/>
    <property type="match status" value="1"/>
</dbReference>
<feature type="transmembrane region" description="Helical" evidence="7">
    <location>
        <begin position="291"/>
        <end position="314"/>
    </location>
</feature>
<dbReference type="GO" id="GO:0000329">
    <property type="term" value="C:fungal-type vacuole membrane"/>
    <property type="evidence" value="ECO:0007669"/>
    <property type="project" value="TreeGrafter"/>
</dbReference>
<evidence type="ECO:0000256" key="4">
    <source>
        <dbReference type="ARBA" id="ARBA00022692"/>
    </source>
</evidence>
<dbReference type="InterPro" id="IPR036259">
    <property type="entry name" value="MFS_trans_sf"/>
</dbReference>
<feature type="transmembrane region" description="Helical" evidence="7">
    <location>
        <begin position="27"/>
        <end position="53"/>
    </location>
</feature>
<keyword evidence="6 7" id="KW-0472">Membrane</keyword>
<feature type="transmembrane region" description="Helical" evidence="7">
    <location>
        <begin position="320"/>
        <end position="339"/>
    </location>
</feature>
<dbReference type="OrthoDB" id="46396at2759"/>
<dbReference type="PANTHER" id="PTHR10332">
    <property type="entry name" value="EQUILIBRATIVE NUCLEOSIDE TRANSPORTER"/>
    <property type="match status" value="1"/>
</dbReference>
<gene>
    <name evidence="8" type="ORF">CYBJADRAFT_165142</name>
</gene>
<proteinExistence type="inferred from homology"/>
<feature type="transmembrane region" description="Helical" evidence="7">
    <location>
        <begin position="162"/>
        <end position="183"/>
    </location>
</feature>
<evidence type="ECO:0000256" key="5">
    <source>
        <dbReference type="ARBA" id="ARBA00022989"/>
    </source>
</evidence>
<dbReference type="EMBL" id="KV453925">
    <property type="protein sequence ID" value="ODV75716.1"/>
    <property type="molecule type" value="Genomic_DNA"/>
</dbReference>
<comment type="similarity">
    <text evidence="2">Belongs to the SLC29A/ENT transporter (TC 2.A.57) family.</text>
</comment>
<dbReference type="Pfam" id="PF01733">
    <property type="entry name" value="Nucleoside_tran"/>
    <property type="match status" value="2"/>
</dbReference>
<evidence type="ECO:0000256" key="3">
    <source>
        <dbReference type="ARBA" id="ARBA00022448"/>
    </source>
</evidence>
<dbReference type="GeneID" id="30988307"/>
<accession>A0A1E4S885</accession>